<dbReference type="AlphaFoldDB" id="A0AAJ0MN11"/>
<dbReference type="GeneID" id="87877205"/>
<dbReference type="EMBL" id="JAULSX010000008">
    <property type="protein sequence ID" value="KAK3486603.1"/>
    <property type="molecule type" value="Genomic_DNA"/>
</dbReference>
<evidence type="ECO:0000313" key="2">
    <source>
        <dbReference type="Proteomes" id="UP001285908"/>
    </source>
</evidence>
<comment type="caution">
    <text evidence="1">The sequence shown here is derived from an EMBL/GenBank/DDBJ whole genome shotgun (WGS) entry which is preliminary data.</text>
</comment>
<gene>
    <name evidence="1" type="ORF">B0T23DRAFT_415219</name>
</gene>
<dbReference type="RefSeq" id="XP_062689160.1">
    <property type="nucleotide sequence ID" value="XM_062839583.1"/>
</dbReference>
<organism evidence="1 2">
    <name type="scientific">Neurospora hispaniola</name>
    <dbReference type="NCBI Taxonomy" id="588809"/>
    <lineage>
        <taxon>Eukaryota</taxon>
        <taxon>Fungi</taxon>
        <taxon>Dikarya</taxon>
        <taxon>Ascomycota</taxon>
        <taxon>Pezizomycotina</taxon>
        <taxon>Sordariomycetes</taxon>
        <taxon>Sordariomycetidae</taxon>
        <taxon>Sordariales</taxon>
        <taxon>Sordariaceae</taxon>
        <taxon>Neurospora</taxon>
    </lineage>
</organism>
<proteinExistence type="predicted"/>
<keyword evidence="2" id="KW-1185">Reference proteome</keyword>
<sequence>MSDNSNTHSLPLYALGSYGSSGASHQTPLRTGFISVRLHRPYRDTRILKIPRPESFEELQVMACEKCGVLARPRELVFYVKHRTQLGSGQFGSLNWVRLKAWNWGRFRDSLSNSATTPTLKIFWQPSQATLRDLRDTAGYSDDDEYESSDFDSYT</sequence>
<accession>A0AAJ0MN11</accession>
<dbReference type="Proteomes" id="UP001285908">
    <property type="component" value="Unassembled WGS sequence"/>
</dbReference>
<protein>
    <submittedName>
        <fullName evidence="1">Uncharacterized protein</fullName>
    </submittedName>
</protein>
<name>A0AAJ0MN11_9PEZI</name>
<reference evidence="1 2" key="1">
    <citation type="journal article" date="2023" name="Mol. Phylogenet. Evol.">
        <title>Genome-scale phylogeny and comparative genomics of the fungal order Sordariales.</title>
        <authorList>
            <person name="Hensen N."/>
            <person name="Bonometti L."/>
            <person name="Westerberg I."/>
            <person name="Brannstrom I.O."/>
            <person name="Guillou S."/>
            <person name="Cros-Aarteil S."/>
            <person name="Calhoun S."/>
            <person name="Haridas S."/>
            <person name="Kuo A."/>
            <person name="Mondo S."/>
            <person name="Pangilinan J."/>
            <person name="Riley R."/>
            <person name="LaButti K."/>
            <person name="Andreopoulos B."/>
            <person name="Lipzen A."/>
            <person name="Chen C."/>
            <person name="Yan M."/>
            <person name="Daum C."/>
            <person name="Ng V."/>
            <person name="Clum A."/>
            <person name="Steindorff A."/>
            <person name="Ohm R.A."/>
            <person name="Martin F."/>
            <person name="Silar P."/>
            <person name="Natvig D.O."/>
            <person name="Lalanne C."/>
            <person name="Gautier V."/>
            <person name="Ament-Velasquez S.L."/>
            <person name="Kruys A."/>
            <person name="Hutchinson M.I."/>
            <person name="Powell A.J."/>
            <person name="Barry K."/>
            <person name="Miller A.N."/>
            <person name="Grigoriev I.V."/>
            <person name="Debuchy R."/>
            <person name="Gladieux P."/>
            <person name="Hiltunen Thoren M."/>
            <person name="Johannesson H."/>
        </authorList>
    </citation>
    <scope>NUCLEOTIDE SEQUENCE [LARGE SCALE GENOMIC DNA]</scope>
    <source>
        <strain evidence="1 2">FGSC 10403</strain>
    </source>
</reference>
<evidence type="ECO:0000313" key="1">
    <source>
        <dbReference type="EMBL" id="KAK3486603.1"/>
    </source>
</evidence>